<protein>
    <submittedName>
        <fullName evidence="3">Uncharacterized protein</fullName>
    </submittedName>
</protein>
<feature type="transmembrane region" description="Helical" evidence="2">
    <location>
        <begin position="206"/>
        <end position="225"/>
    </location>
</feature>
<organism evidence="3 4">
    <name type="scientific">Blastococcus aggregatus</name>
    <dbReference type="NCBI Taxonomy" id="38502"/>
    <lineage>
        <taxon>Bacteria</taxon>
        <taxon>Bacillati</taxon>
        <taxon>Actinomycetota</taxon>
        <taxon>Actinomycetes</taxon>
        <taxon>Geodermatophilales</taxon>
        <taxon>Geodermatophilaceae</taxon>
        <taxon>Blastococcus</taxon>
    </lineage>
</organism>
<accession>A0A285VGH3</accession>
<dbReference type="AlphaFoldDB" id="A0A285VGH3"/>
<evidence type="ECO:0000256" key="2">
    <source>
        <dbReference type="SAM" id="Phobius"/>
    </source>
</evidence>
<feature type="transmembrane region" description="Helical" evidence="2">
    <location>
        <begin position="145"/>
        <end position="169"/>
    </location>
</feature>
<feature type="region of interest" description="Disordered" evidence="1">
    <location>
        <begin position="1"/>
        <end position="61"/>
    </location>
</feature>
<evidence type="ECO:0000313" key="3">
    <source>
        <dbReference type="EMBL" id="SOC52236.1"/>
    </source>
</evidence>
<feature type="transmembrane region" description="Helical" evidence="2">
    <location>
        <begin position="116"/>
        <end position="139"/>
    </location>
</feature>
<reference evidence="4" key="1">
    <citation type="submission" date="2017-08" db="EMBL/GenBank/DDBJ databases">
        <authorList>
            <person name="Varghese N."/>
            <person name="Submissions S."/>
        </authorList>
    </citation>
    <scope>NUCLEOTIDE SEQUENCE [LARGE SCALE GENOMIC DNA]</scope>
    <source>
        <strain evidence="4">DSM 4725</strain>
    </source>
</reference>
<proteinExistence type="predicted"/>
<keyword evidence="2" id="KW-0472">Membrane</keyword>
<feature type="compositionally biased region" description="Basic and acidic residues" evidence="1">
    <location>
        <begin position="1"/>
        <end position="11"/>
    </location>
</feature>
<keyword evidence="2" id="KW-1133">Transmembrane helix</keyword>
<evidence type="ECO:0000256" key="1">
    <source>
        <dbReference type="SAM" id="MobiDB-lite"/>
    </source>
</evidence>
<keyword evidence="4" id="KW-1185">Reference proteome</keyword>
<sequence length="238" mass="24442">MSEHGSEHEGTPESYAGPPSYGPPLGHGQPAPGQQGYPQQGYGQPYGYGPPPGYPQQGYPQQAYPQQAYPQQGYAPAGYPPPGYPQPGYGQPYGYWPGRVPAWPAGPGRPGIATAAAVLGFVTGGLTALMTTGFLFGLTSGDDEAVYVLTVVTGLLCAAGLITGSVRLLARKSADLLFFSALAATVSLVLIGLLGASTLYGDDATFIVSFATVGFALPVVTAILARVRDTVGWVSSGA</sequence>
<keyword evidence="2" id="KW-0812">Transmembrane</keyword>
<feature type="transmembrane region" description="Helical" evidence="2">
    <location>
        <begin position="176"/>
        <end position="200"/>
    </location>
</feature>
<dbReference type="OrthoDB" id="5198036at2"/>
<name>A0A285VGH3_9ACTN</name>
<dbReference type="RefSeq" id="WP_097196726.1">
    <property type="nucleotide sequence ID" value="NZ_OBQI01000006.1"/>
</dbReference>
<dbReference type="Proteomes" id="UP000219435">
    <property type="component" value="Unassembled WGS sequence"/>
</dbReference>
<dbReference type="EMBL" id="OBQI01000006">
    <property type="protein sequence ID" value="SOC52236.1"/>
    <property type="molecule type" value="Genomic_DNA"/>
</dbReference>
<gene>
    <name evidence="3" type="ORF">SAMN05660748_3999</name>
</gene>
<evidence type="ECO:0000313" key="4">
    <source>
        <dbReference type="Proteomes" id="UP000219435"/>
    </source>
</evidence>
<feature type="compositionally biased region" description="Low complexity" evidence="1">
    <location>
        <begin position="28"/>
        <end position="47"/>
    </location>
</feature>